<comment type="similarity">
    <text evidence="3">Belongs to the GGA protein family.</text>
</comment>
<dbReference type="InterPro" id="IPR013041">
    <property type="entry name" value="Clathrin_app_Ig-like_sf"/>
</dbReference>
<reference evidence="14" key="1">
    <citation type="journal article" date="2023" name="bioRxiv">
        <title>Scaffold-level genome assemblies of two parasitoid biocontrol wasps reveal the parthenogenesis mechanism and an associated novel virus.</title>
        <authorList>
            <person name="Inwood S."/>
            <person name="Skelly J."/>
            <person name="Guhlin J."/>
            <person name="Harrop T."/>
            <person name="Goldson S."/>
            <person name="Dearden P."/>
        </authorList>
    </citation>
    <scope>NUCLEOTIDE SEQUENCE</scope>
    <source>
        <strain evidence="14">Irish</strain>
        <tissue evidence="14">Whole body</tissue>
    </source>
</reference>
<dbReference type="Gene3D" id="1.20.5.170">
    <property type="match status" value="1"/>
</dbReference>
<feature type="domain" description="VHS" evidence="11">
    <location>
        <begin position="15"/>
        <end position="145"/>
    </location>
</feature>
<feature type="domain" description="GAE" evidence="12">
    <location>
        <begin position="547"/>
        <end position="666"/>
    </location>
</feature>
<comment type="subcellular location">
    <subcellularLocation>
        <location evidence="2">Early endosome membrane</location>
        <topology evidence="2">Peripheral membrane protein</topology>
    </subcellularLocation>
    <subcellularLocation>
        <location evidence="1">Golgi apparatus</location>
        <location evidence="1">trans-Golgi network membrane</location>
        <topology evidence="1">Peripheral membrane protein</topology>
    </subcellularLocation>
</comment>
<dbReference type="SUPFAM" id="SSF89009">
    <property type="entry name" value="GAT-like domain"/>
    <property type="match status" value="1"/>
</dbReference>
<organism evidence="14 15">
    <name type="scientific">Microctonus aethiopoides</name>
    <dbReference type="NCBI Taxonomy" id="144406"/>
    <lineage>
        <taxon>Eukaryota</taxon>
        <taxon>Metazoa</taxon>
        <taxon>Ecdysozoa</taxon>
        <taxon>Arthropoda</taxon>
        <taxon>Hexapoda</taxon>
        <taxon>Insecta</taxon>
        <taxon>Pterygota</taxon>
        <taxon>Neoptera</taxon>
        <taxon>Endopterygota</taxon>
        <taxon>Hymenoptera</taxon>
        <taxon>Apocrita</taxon>
        <taxon>Ichneumonoidea</taxon>
        <taxon>Braconidae</taxon>
        <taxon>Euphorinae</taxon>
        <taxon>Microctonus</taxon>
    </lineage>
</organism>
<evidence type="ECO:0000259" key="12">
    <source>
        <dbReference type="PROSITE" id="PS50180"/>
    </source>
</evidence>
<dbReference type="InterPro" id="IPR004152">
    <property type="entry name" value="GAT_dom"/>
</dbReference>
<name>A0AA39EWI7_9HYME</name>
<dbReference type="InterPro" id="IPR027422">
    <property type="entry name" value="GGA1-3"/>
</dbReference>
<dbReference type="InterPro" id="IPR038425">
    <property type="entry name" value="GAT_sf"/>
</dbReference>
<dbReference type="InterPro" id="IPR008152">
    <property type="entry name" value="Clathrin_a/b/g-adaptin_app_Ig"/>
</dbReference>
<evidence type="ECO:0000313" key="15">
    <source>
        <dbReference type="Proteomes" id="UP001168990"/>
    </source>
</evidence>
<dbReference type="GO" id="GO:0005802">
    <property type="term" value="C:trans-Golgi network"/>
    <property type="evidence" value="ECO:0007669"/>
    <property type="project" value="InterPro"/>
</dbReference>
<evidence type="ECO:0000256" key="3">
    <source>
        <dbReference type="ARBA" id="ARBA00008099"/>
    </source>
</evidence>
<dbReference type="SUPFAM" id="SSF48464">
    <property type="entry name" value="ENTH/VHS domain"/>
    <property type="match status" value="1"/>
</dbReference>
<dbReference type="Gene3D" id="1.25.40.90">
    <property type="match status" value="1"/>
</dbReference>
<evidence type="ECO:0000259" key="11">
    <source>
        <dbReference type="PROSITE" id="PS50179"/>
    </source>
</evidence>
<evidence type="ECO:0000256" key="4">
    <source>
        <dbReference type="ARBA" id="ARBA00022448"/>
    </source>
</evidence>
<dbReference type="Pfam" id="PF00790">
    <property type="entry name" value="VHS"/>
    <property type="match status" value="1"/>
</dbReference>
<sequence>MDVITTSLEALIQRATNPQNQKLDTAAIDAFCVILSKETDGVQIASKLIATHIQSTNEKESLQALILLDSCMKRCGRNFHAEVGKFRFLNEMIKLVSPKYLGSTTPSAVREKVLELLHTWTEDYPREVKINEAYQMLKKQGVVKNDSSSQMDNKNYLTRTQKTKSALFEDEETAKLLQELLQSKDPFELQLANRLIKSMVKDDEKRVQQTSQRNMELESAHNNIKLLSEMLDSYNSSQTNSEDVELIKELYQTCERFKPTLLRLADETQDSEEILGQVLNVNDELSHVFEKYSLKMNSSETLSKSSNANNVDDISSLLDFSYPTETASSVDDNLLKDHRQNTDSKSTDPPQSDMEILNDIFSSIGNTVEPPVTFDSNLLLPNVEVMQPIQPITSKSSVQTSTLPIKVNTKAKALEDLNEIGKSLLQQSLSSGPTKNSLYNSTIKETKSLNEVSSLLPEHPIAPINSNTTYNLTEEFMSENLEQTGRGNEENRRAINDFMTMLKIEEDNEENIHNKTIINNETPNCIDTEIKPLSDIHVTLEDIKPSSRSPITVINDKNSISLILNFADGSPRPDISVIVVTTMSKNSKALTNYLFQAVIPKTCKCRLQQPSGTELPAQNLFLPPAAITQIMLIANPNNVPVSLKFMLSYTMDGETFTEMGEVENLFN</sequence>
<evidence type="ECO:0000256" key="6">
    <source>
        <dbReference type="ARBA" id="ARBA00022843"/>
    </source>
</evidence>
<evidence type="ECO:0000313" key="14">
    <source>
        <dbReference type="EMBL" id="KAK0158702.1"/>
    </source>
</evidence>
<dbReference type="EMBL" id="JAQQBS010001424">
    <property type="protein sequence ID" value="KAK0158702.1"/>
    <property type="molecule type" value="Genomic_DNA"/>
</dbReference>
<keyword evidence="4" id="KW-0813">Transport</keyword>
<keyword evidence="15" id="KW-1185">Reference proteome</keyword>
<dbReference type="PANTHER" id="PTHR45905:SF1">
    <property type="entry name" value="GOLGI-LOCALIZED, GAMMA-ADAPTIN EAR CONTAINING, ARF BINDING PROTEIN"/>
    <property type="match status" value="1"/>
</dbReference>
<dbReference type="SUPFAM" id="SSF49348">
    <property type="entry name" value="Clathrin adaptor appendage domain"/>
    <property type="match status" value="1"/>
</dbReference>
<dbReference type="PROSITE" id="PS50180">
    <property type="entry name" value="GAE"/>
    <property type="match status" value="1"/>
</dbReference>
<comment type="caution">
    <text evidence="14">The sequence shown here is derived from an EMBL/GenBank/DDBJ whole genome shotgun (WGS) entry which is preliminary data.</text>
</comment>
<evidence type="ECO:0000256" key="8">
    <source>
        <dbReference type="ARBA" id="ARBA00023034"/>
    </source>
</evidence>
<evidence type="ECO:0000256" key="7">
    <source>
        <dbReference type="ARBA" id="ARBA00022927"/>
    </source>
</evidence>
<reference evidence="14" key="2">
    <citation type="submission" date="2023-03" db="EMBL/GenBank/DDBJ databases">
        <authorList>
            <person name="Inwood S.N."/>
            <person name="Skelly J.G."/>
            <person name="Guhlin J."/>
            <person name="Harrop T.W.R."/>
            <person name="Goldson S.G."/>
            <person name="Dearden P.K."/>
        </authorList>
    </citation>
    <scope>NUCLEOTIDE SEQUENCE</scope>
    <source>
        <strain evidence="14">Irish</strain>
        <tissue evidence="14">Whole body</tissue>
    </source>
</reference>
<dbReference type="CDD" id="cd03567">
    <property type="entry name" value="VHS_GGA_metazoan"/>
    <property type="match status" value="1"/>
</dbReference>
<dbReference type="CDD" id="cd14234">
    <property type="entry name" value="GAT_GGA_meta"/>
    <property type="match status" value="1"/>
</dbReference>
<dbReference type="GO" id="GO:0031901">
    <property type="term" value="C:early endosome membrane"/>
    <property type="evidence" value="ECO:0007669"/>
    <property type="project" value="UniProtKB-SubCell"/>
</dbReference>
<protein>
    <recommendedName>
        <fullName evidence="16">ADP-ribosylation factor-binding protein GGA1</fullName>
    </recommendedName>
</protein>
<feature type="domain" description="GAT" evidence="13">
    <location>
        <begin position="170"/>
        <end position="297"/>
    </location>
</feature>
<dbReference type="InterPro" id="IPR041198">
    <property type="entry name" value="GGA_N-GAT"/>
</dbReference>
<feature type="compositionally biased region" description="Basic and acidic residues" evidence="10">
    <location>
        <begin position="333"/>
        <end position="346"/>
    </location>
</feature>
<dbReference type="Gene3D" id="2.60.40.1230">
    <property type="match status" value="1"/>
</dbReference>
<proteinExistence type="inferred from homology"/>
<keyword evidence="8" id="KW-0333">Golgi apparatus</keyword>
<keyword evidence="7" id="KW-0653">Protein transport</keyword>
<dbReference type="SMART" id="SM00809">
    <property type="entry name" value="Alpha_adaptinC2"/>
    <property type="match status" value="1"/>
</dbReference>
<keyword evidence="5" id="KW-0967">Endosome</keyword>
<keyword evidence="9" id="KW-0472">Membrane</keyword>
<dbReference type="PROSITE" id="PS50909">
    <property type="entry name" value="GAT"/>
    <property type="match status" value="1"/>
</dbReference>
<dbReference type="Proteomes" id="UP001168990">
    <property type="component" value="Unassembled WGS sequence"/>
</dbReference>
<dbReference type="GO" id="GO:0031267">
    <property type="term" value="F:small GTPase binding"/>
    <property type="evidence" value="ECO:0007669"/>
    <property type="project" value="InterPro"/>
</dbReference>
<dbReference type="GO" id="GO:0034394">
    <property type="term" value="P:protein localization to cell surface"/>
    <property type="evidence" value="ECO:0007669"/>
    <property type="project" value="TreeGrafter"/>
</dbReference>
<dbReference type="Pfam" id="PF03127">
    <property type="entry name" value="GAT"/>
    <property type="match status" value="1"/>
</dbReference>
<dbReference type="Pfam" id="PF02883">
    <property type="entry name" value="Alpha_adaptinC2"/>
    <property type="match status" value="1"/>
</dbReference>
<accession>A0AA39EWI7</accession>
<evidence type="ECO:0008006" key="16">
    <source>
        <dbReference type="Google" id="ProtNLM"/>
    </source>
</evidence>
<evidence type="ECO:0000256" key="10">
    <source>
        <dbReference type="SAM" id="MobiDB-lite"/>
    </source>
</evidence>
<dbReference type="SMART" id="SM00288">
    <property type="entry name" value="VHS"/>
    <property type="match status" value="1"/>
</dbReference>
<evidence type="ECO:0000256" key="5">
    <source>
        <dbReference type="ARBA" id="ARBA00022753"/>
    </source>
</evidence>
<feature type="region of interest" description="Disordered" evidence="10">
    <location>
        <begin position="331"/>
        <end position="354"/>
    </location>
</feature>
<dbReference type="InterPro" id="IPR008153">
    <property type="entry name" value="GAE_dom"/>
</dbReference>
<dbReference type="Gene3D" id="1.20.58.160">
    <property type="match status" value="1"/>
</dbReference>
<evidence type="ECO:0000256" key="9">
    <source>
        <dbReference type="ARBA" id="ARBA00023136"/>
    </source>
</evidence>
<dbReference type="GO" id="GO:0043130">
    <property type="term" value="F:ubiquitin binding"/>
    <property type="evidence" value="ECO:0007669"/>
    <property type="project" value="InterPro"/>
</dbReference>
<dbReference type="InterPro" id="IPR008942">
    <property type="entry name" value="ENTH_VHS"/>
</dbReference>
<dbReference type="GO" id="GO:0006886">
    <property type="term" value="P:intracellular protein transport"/>
    <property type="evidence" value="ECO:0007669"/>
    <property type="project" value="InterPro"/>
</dbReference>
<keyword evidence="6" id="KW-0832">Ubl conjugation</keyword>
<dbReference type="PANTHER" id="PTHR45905">
    <property type="entry name" value="GOLGI-LOCALIZED, GAMMA-ADAPTIN EAR CONTAINING, ARF BINDING PROTEIN"/>
    <property type="match status" value="1"/>
</dbReference>
<evidence type="ECO:0000259" key="13">
    <source>
        <dbReference type="PROSITE" id="PS50909"/>
    </source>
</evidence>
<gene>
    <name evidence="14" type="ORF">PV328_009678</name>
</gene>
<dbReference type="PROSITE" id="PS50179">
    <property type="entry name" value="VHS"/>
    <property type="match status" value="1"/>
</dbReference>
<dbReference type="Pfam" id="PF18308">
    <property type="entry name" value="GGA_N-GAT"/>
    <property type="match status" value="1"/>
</dbReference>
<evidence type="ECO:0000256" key="2">
    <source>
        <dbReference type="ARBA" id="ARBA00004220"/>
    </source>
</evidence>
<dbReference type="GO" id="GO:0035091">
    <property type="term" value="F:phosphatidylinositol binding"/>
    <property type="evidence" value="ECO:0007669"/>
    <property type="project" value="InterPro"/>
</dbReference>
<dbReference type="GO" id="GO:0006893">
    <property type="term" value="P:Golgi to plasma membrane transport"/>
    <property type="evidence" value="ECO:0007669"/>
    <property type="project" value="TreeGrafter"/>
</dbReference>
<dbReference type="AlphaFoldDB" id="A0AA39EWI7"/>
<dbReference type="InterPro" id="IPR002014">
    <property type="entry name" value="VHS_dom"/>
</dbReference>
<evidence type="ECO:0000256" key="1">
    <source>
        <dbReference type="ARBA" id="ARBA00004150"/>
    </source>
</evidence>